<evidence type="ECO:0000313" key="3">
    <source>
        <dbReference type="Proteomes" id="UP000196320"/>
    </source>
</evidence>
<dbReference type="RefSeq" id="WP_087129844.1">
    <property type="nucleotide sequence ID" value="NZ_FUKO01000009.1"/>
</dbReference>
<dbReference type="InterPro" id="IPR003425">
    <property type="entry name" value="CCB3/YggT"/>
</dbReference>
<sequence>MGSAVLSIVGGIAELVLTLYVLVLIARLVLDYIPLFNREWRPKGFGLVIAEFIYVITDPPIRFFRKLVPPLRIGTLSLDFGFTLTMICVLILMSIVRALT</sequence>
<evidence type="ECO:0000256" key="1">
    <source>
        <dbReference type="SAM" id="Phobius"/>
    </source>
</evidence>
<keyword evidence="1" id="KW-0472">Membrane</keyword>
<gene>
    <name evidence="2" type="ORF">FM104_02255</name>
</gene>
<feature type="transmembrane region" description="Helical" evidence="1">
    <location>
        <begin position="6"/>
        <end position="30"/>
    </location>
</feature>
<name>A0A1R4II25_9MICO</name>
<dbReference type="OrthoDB" id="3216131at2"/>
<dbReference type="AlphaFoldDB" id="A0A1R4II25"/>
<dbReference type="Pfam" id="PF02325">
    <property type="entry name" value="CCB3_YggT"/>
    <property type="match status" value="1"/>
</dbReference>
<evidence type="ECO:0000313" key="2">
    <source>
        <dbReference type="EMBL" id="SJN19388.1"/>
    </source>
</evidence>
<dbReference type="EMBL" id="FUKO01000009">
    <property type="protein sequence ID" value="SJN19388.1"/>
    <property type="molecule type" value="Genomic_DNA"/>
</dbReference>
<keyword evidence="1" id="KW-0812">Transmembrane</keyword>
<reference evidence="2 3" key="1">
    <citation type="submission" date="2017-02" db="EMBL/GenBank/DDBJ databases">
        <authorList>
            <person name="Peterson S.W."/>
        </authorList>
    </citation>
    <scope>NUCLEOTIDE SEQUENCE [LARGE SCALE GENOMIC DNA]</scope>
    <source>
        <strain evidence="2 3">B Mb 05.01</strain>
    </source>
</reference>
<proteinExistence type="predicted"/>
<keyword evidence="1" id="KW-1133">Transmembrane helix</keyword>
<accession>A0A1R4II25</accession>
<feature type="transmembrane region" description="Helical" evidence="1">
    <location>
        <begin position="81"/>
        <end position="99"/>
    </location>
</feature>
<dbReference type="GO" id="GO:0016020">
    <property type="term" value="C:membrane"/>
    <property type="evidence" value="ECO:0007669"/>
    <property type="project" value="InterPro"/>
</dbReference>
<keyword evidence="3" id="KW-1185">Reference proteome</keyword>
<protein>
    <submittedName>
        <fullName evidence="2">Possible membrane protein</fullName>
    </submittedName>
</protein>
<dbReference type="Proteomes" id="UP000196320">
    <property type="component" value="Unassembled WGS sequence"/>
</dbReference>
<organism evidence="2 3">
    <name type="scientific">Microbacterium esteraromaticum</name>
    <dbReference type="NCBI Taxonomy" id="57043"/>
    <lineage>
        <taxon>Bacteria</taxon>
        <taxon>Bacillati</taxon>
        <taxon>Actinomycetota</taxon>
        <taxon>Actinomycetes</taxon>
        <taxon>Micrococcales</taxon>
        <taxon>Microbacteriaceae</taxon>
        <taxon>Microbacterium</taxon>
    </lineage>
</organism>